<proteinExistence type="predicted"/>
<feature type="compositionally biased region" description="Basic and acidic residues" evidence="1">
    <location>
        <begin position="267"/>
        <end position="278"/>
    </location>
</feature>
<dbReference type="HOGENOM" id="CLU_830668_0_0_5"/>
<feature type="region of interest" description="Disordered" evidence="1">
    <location>
        <begin position="128"/>
        <end position="168"/>
    </location>
</feature>
<reference evidence="3" key="1">
    <citation type="journal article" date="2011" name="PLoS Genet.">
        <title>Azospirillum genomes reveal transition of bacteria from aquatic to terrestrial environments.</title>
        <authorList>
            <person name="Wisniewski-Dye F."/>
            <person name="Borziak K."/>
            <person name="Khalsa-Moyers G."/>
            <person name="Alexandre G."/>
            <person name="Sukharnikov L.O."/>
            <person name="Wuichet K."/>
            <person name="Hurst G.B."/>
            <person name="McDonald W.H."/>
            <person name="Robertson J.S."/>
            <person name="Barbe V."/>
            <person name="Calteau A."/>
            <person name="Rouy Z."/>
            <person name="Mangenot S."/>
            <person name="Prigent-Combaret C."/>
            <person name="Normand P."/>
            <person name="Boyer M."/>
            <person name="Siguier P."/>
            <person name="Dessaux Y."/>
            <person name="Elmerich C."/>
            <person name="Condemine G."/>
            <person name="Krishnen G."/>
            <person name="Kennedy I."/>
            <person name="Paterson A.H."/>
            <person name="Gonzalez V."/>
            <person name="Mavingui P."/>
            <person name="Zhulin I.B."/>
        </authorList>
    </citation>
    <scope>NUCLEOTIDE SEQUENCE [LARGE SCALE GENOMIC DNA]</scope>
    <source>
        <strain evidence="3">4B</strain>
    </source>
</reference>
<evidence type="ECO:0008006" key="4">
    <source>
        <dbReference type="Google" id="ProtNLM"/>
    </source>
</evidence>
<evidence type="ECO:0000313" key="2">
    <source>
        <dbReference type="EMBL" id="CBS87046.1"/>
    </source>
</evidence>
<dbReference type="RefSeq" id="WP_014248054.1">
    <property type="nucleotide sequence ID" value="NC_016622.1"/>
</dbReference>
<protein>
    <recommendedName>
        <fullName evidence="4">DUF1376 domain-containing protein</fullName>
    </recommendedName>
</protein>
<gene>
    <name evidence="2" type="ordered locus">AZOLI_1781</name>
</gene>
<dbReference type="AlphaFoldDB" id="G7Z5H2"/>
<dbReference type="EMBL" id="FQ311868">
    <property type="protein sequence ID" value="CBS87046.1"/>
    <property type="molecule type" value="Genomic_DNA"/>
</dbReference>
<dbReference type="Proteomes" id="UP000005667">
    <property type="component" value="Chromosome"/>
</dbReference>
<evidence type="ECO:0000313" key="3">
    <source>
        <dbReference type="Proteomes" id="UP000005667"/>
    </source>
</evidence>
<dbReference type="KEGG" id="ali:AZOLI_1781"/>
<sequence>MARIRSIKPDFFRHRRLYLAERDTGLPLRVAFAGLWTVADREGRFRWEPDELKLDCLPYDDVDFSRVLDALTTRGFLVRYASQGREYGFIPGFTRHQIINNRETASILPAPPEGVENAEELTRAARVVDACPTPLVQDQGEGKGREGERKRKEPPPPTPPPTAGRASPGAVAVVDAFVAAKDARWPEHAEQIAPRMTLEALAQQHLDAGGTVELLTEVIQRAVRDWKNPTPPTSLAALKNSLADRVAQHRRALDGGGSRASSGSAGDPHEVDPHDQSRQRLRHWIRTGWWEPRWGEIPGHRSCMIPDRVILEVIPDFKPGWLPPAAAGSAGGAA</sequence>
<feature type="region of interest" description="Disordered" evidence="1">
    <location>
        <begin position="250"/>
        <end position="279"/>
    </location>
</feature>
<feature type="compositionally biased region" description="Basic and acidic residues" evidence="1">
    <location>
        <begin position="140"/>
        <end position="154"/>
    </location>
</feature>
<accession>G7Z5H2</accession>
<keyword evidence="3" id="KW-1185">Reference proteome</keyword>
<evidence type="ECO:0000256" key="1">
    <source>
        <dbReference type="SAM" id="MobiDB-lite"/>
    </source>
</evidence>
<name>G7Z5H2_AZOL4</name>
<organism evidence="2 3">
    <name type="scientific">Azospirillum lipoferum (strain 4B)</name>
    <dbReference type="NCBI Taxonomy" id="862719"/>
    <lineage>
        <taxon>Bacteria</taxon>
        <taxon>Pseudomonadati</taxon>
        <taxon>Pseudomonadota</taxon>
        <taxon>Alphaproteobacteria</taxon>
        <taxon>Rhodospirillales</taxon>
        <taxon>Azospirillaceae</taxon>
        <taxon>Azospirillum</taxon>
    </lineage>
</organism>
<dbReference type="STRING" id="862719.AZOLI_1781"/>